<organism evidence="2 3">
    <name type="scientific">Verticillium longisporum</name>
    <name type="common">Verticillium dahliae var. longisporum</name>
    <dbReference type="NCBI Taxonomy" id="100787"/>
    <lineage>
        <taxon>Eukaryota</taxon>
        <taxon>Fungi</taxon>
        <taxon>Dikarya</taxon>
        <taxon>Ascomycota</taxon>
        <taxon>Pezizomycotina</taxon>
        <taxon>Sordariomycetes</taxon>
        <taxon>Hypocreomycetidae</taxon>
        <taxon>Glomerellales</taxon>
        <taxon>Plectosphaerellaceae</taxon>
        <taxon>Verticillium</taxon>
    </lineage>
</organism>
<feature type="region of interest" description="Disordered" evidence="1">
    <location>
        <begin position="42"/>
        <end position="64"/>
    </location>
</feature>
<dbReference type="AlphaFoldDB" id="A0A0G4KQP7"/>
<accession>A0A0G4KQP7</accession>
<dbReference type="EMBL" id="CVQH01003336">
    <property type="protein sequence ID" value="CRK12057.1"/>
    <property type="molecule type" value="Genomic_DNA"/>
</dbReference>
<dbReference type="Proteomes" id="UP000044602">
    <property type="component" value="Unassembled WGS sequence"/>
</dbReference>
<keyword evidence="3" id="KW-1185">Reference proteome</keyword>
<name>A0A0G4KQP7_VERLO</name>
<gene>
    <name evidence="2" type="ORF">BN1708_010313</name>
</gene>
<reference evidence="2 3" key="1">
    <citation type="submission" date="2015-05" db="EMBL/GenBank/DDBJ databases">
        <authorList>
            <person name="Wang D.B."/>
            <person name="Wang M."/>
        </authorList>
    </citation>
    <scope>NUCLEOTIDE SEQUENCE [LARGE SCALE GENOMIC DNA]</scope>
    <source>
        <strain evidence="2">VL1</strain>
    </source>
</reference>
<sequence>MKNQLYASPKLTSCSLPPDSEAPPPLDITLLFPVCVVPSKRRARERHASQPLPHHPASRSVVYAPPQGCKKTLSKMGFDERWLGALCSSLQCSDGVVSEEGRGGEGTARWQGAQTRARDRARVSPYIDGRQAGNLGQGQRGPPVTAPALPPSP</sequence>
<feature type="compositionally biased region" description="Pro residues" evidence="1">
    <location>
        <begin position="144"/>
        <end position="153"/>
    </location>
</feature>
<protein>
    <submittedName>
        <fullName evidence="2">Uncharacterized protein</fullName>
    </submittedName>
</protein>
<feature type="non-terminal residue" evidence="2">
    <location>
        <position position="153"/>
    </location>
</feature>
<evidence type="ECO:0000313" key="2">
    <source>
        <dbReference type="EMBL" id="CRK12057.1"/>
    </source>
</evidence>
<evidence type="ECO:0000313" key="3">
    <source>
        <dbReference type="Proteomes" id="UP000044602"/>
    </source>
</evidence>
<evidence type="ECO:0000256" key="1">
    <source>
        <dbReference type="SAM" id="MobiDB-lite"/>
    </source>
</evidence>
<proteinExistence type="predicted"/>
<feature type="region of interest" description="Disordered" evidence="1">
    <location>
        <begin position="96"/>
        <end position="153"/>
    </location>
</feature>